<name>A0A7Z0IR95_9ACTN</name>
<evidence type="ECO:0000256" key="1">
    <source>
        <dbReference type="SAM" id="MobiDB-lite"/>
    </source>
</evidence>
<proteinExistence type="predicted"/>
<dbReference type="Proteomes" id="UP000564496">
    <property type="component" value="Unassembled WGS sequence"/>
</dbReference>
<evidence type="ECO:0000313" key="2">
    <source>
        <dbReference type="EMBL" id="NYI76626.1"/>
    </source>
</evidence>
<protein>
    <submittedName>
        <fullName evidence="2">Uncharacterized protein</fullName>
    </submittedName>
</protein>
<gene>
    <name evidence="2" type="ORF">BJ988_001274</name>
</gene>
<feature type="region of interest" description="Disordered" evidence="1">
    <location>
        <begin position="63"/>
        <end position="91"/>
    </location>
</feature>
<comment type="caution">
    <text evidence="2">The sequence shown here is derived from an EMBL/GenBank/DDBJ whole genome shotgun (WGS) entry which is preliminary data.</text>
</comment>
<keyword evidence="3" id="KW-1185">Reference proteome</keyword>
<dbReference type="EMBL" id="JACBZR010000001">
    <property type="protein sequence ID" value="NYI76626.1"/>
    <property type="molecule type" value="Genomic_DNA"/>
</dbReference>
<sequence>MARAATTCLPGDIYGDWTVVGDSPDRGSDGKRRVLVRCAAGCGETAVVRSAELGLGRARRCVCQSGKPKPKPTPKPKQVKRNPDAFHPTRDAPVVEVFRSDSVRMVRVDCPFCPGEHTHAAPDDLLPSAPMARSSKCKGTGTGGIYRIVGVPGVGEEAA</sequence>
<organism evidence="2 3">
    <name type="scientific">Nocardioides panzhihuensis</name>
    <dbReference type="NCBI Taxonomy" id="860243"/>
    <lineage>
        <taxon>Bacteria</taxon>
        <taxon>Bacillati</taxon>
        <taxon>Actinomycetota</taxon>
        <taxon>Actinomycetes</taxon>
        <taxon>Propionibacteriales</taxon>
        <taxon>Nocardioidaceae</taxon>
        <taxon>Nocardioides</taxon>
    </lineage>
</organism>
<evidence type="ECO:0000313" key="3">
    <source>
        <dbReference type="Proteomes" id="UP000564496"/>
    </source>
</evidence>
<dbReference type="RefSeq" id="WP_179657250.1">
    <property type="nucleotide sequence ID" value="NZ_JACBZR010000001.1"/>
</dbReference>
<reference evidence="2 3" key="1">
    <citation type="submission" date="2020-07" db="EMBL/GenBank/DDBJ databases">
        <title>Sequencing the genomes of 1000 actinobacteria strains.</title>
        <authorList>
            <person name="Klenk H.-P."/>
        </authorList>
    </citation>
    <scope>NUCLEOTIDE SEQUENCE [LARGE SCALE GENOMIC DNA]</scope>
    <source>
        <strain evidence="2 3">DSM 26487</strain>
    </source>
</reference>
<feature type="compositionally biased region" description="Basic and acidic residues" evidence="1">
    <location>
        <begin position="81"/>
        <end position="90"/>
    </location>
</feature>
<feature type="compositionally biased region" description="Basic residues" evidence="1">
    <location>
        <begin position="68"/>
        <end position="80"/>
    </location>
</feature>
<accession>A0A7Z0IR95</accession>
<dbReference type="AlphaFoldDB" id="A0A7Z0IR95"/>